<organism evidence="2 3">
    <name type="scientific">Pseudomonas syringae pv. actinidiae</name>
    <dbReference type="NCBI Taxonomy" id="103796"/>
    <lineage>
        <taxon>Bacteria</taxon>
        <taxon>Pseudomonadati</taxon>
        <taxon>Pseudomonadota</taxon>
        <taxon>Gammaproteobacteria</taxon>
        <taxon>Pseudomonadales</taxon>
        <taxon>Pseudomonadaceae</taxon>
        <taxon>Pseudomonas</taxon>
        <taxon>Pseudomonas syringae</taxon>
    </lineage>
</organism>
<dbReference type="AlphaFoldDB" id="A0A2V0Q767"/>
<comment type="caution">
    <text evidence="2">The sequence shown here is derived from an EMBL/GenBank/DDBJ whole genome shotgun (WGS) entry which is preliminary data.</text>
</comment>
<evidence type="ECO:0000313" key="2">
    <source>
        <dbReference type="EMBL" id="GBH08107.1"/>
    </source>
</evidence>
<evidence type="ECO:0000313" key="3">
    <source>
        <dbReference type="Proteomes" id="UP000247480"/>
    </source>
</evidence>
<sequence>MAWLSTFKTATGWSIAPSAGMFTMTCRIWIRTPVSVFWIFISRRLEAYLSRIPENKKPGPFNKGRAFYHFAAMTG</sequence>
<reference evidence="2 3" key="1">
    <citation type="submission" date="2018-04" db="EMBL/GenBank/DDBJ databases">
        <title>Draft genome sequence of Pseudomonas syringae pv. actinidiae biovar 1 strains isolated from kiwifruit in Kagawa prefecture.</title>
        <authorList>
            <person name="Tabuchi M."/>
            <person name="Saito M."/>
            <person name="Fujiwara S."/>
            <person name="Sasa N."/>
            <person name="Akimitsu K."/>
            <person name="Gomi K."/>
            <person name="Konishi-Sugita S."/>
            <person name="Hamano K."/>
            <person name="Kataoka I."/>
        </authorList>
    </citation>
    <scope>NUCLEOTIDE SEQUENCE [LARGE SCALE GENOMIC DNA]</scope>
    <source>
        <strain evidence="2 3">MAFF212206</strain>
    </source>
</reference>
<dbReference type="EMBL" id="BGJZ01000073">
    <property type="protein sequence ID" value="GBH08107.1"/>
    <property type="molecule type" value="Genomic_DNA"/>
</dbReference>
<keyword evidence="1" id="KW-0472">Membrane</keyword>
<protein>
    <submittedName>
        <fullName evidence="2">Predicted transcriptional regulator</fullName>
    </submittedName>
</protein>
<evidence type="ECO:0000256" key="1">
    <source>
        <dbReference type="SAM" id="Phobius"/>
    </source>
</evidence>
<keyword evidence="1" id="KW-1133">Transmembrane helix</keyword>
<accession>A0A2V0Q767</accession>
<dbReference type="Proteomes" id="UP000247480">
    <property type="component" value="Unassembled WGS sequence"/>
</dbReference>
<feature type="transmembrane region" description="Helical" evidence="1">
    <location>
        <begin position="20"/>
        <end position="41"/>
    </location>
</feature>
<proteinExistence type="predicted"/>
<keyword evidence="1" id="KW-0812">Transmembrane</keyword>
<name>A0A2V0Q767_PSESF</name>
<gene>
    <name evidence="2" type="ORF">KPSA1_01475</name>
</gene>